<dbReference type="Proteomes" id="UP001500503">
    <property type="component" value="Unassembled WGS sequence"/>
</dbReference>
<name>A0ABP8PKG3_9ACTN</name>
<keyword evidence="1" id="KW-0732">Signal</keyword>
<feature type="chain" id="PRO_5045707544" description="Glycosyl hydrolase" evidence="1">
    <location>
        <begin position="33"/>
        <end position="888"/>
    </location>
</feature>
<dbReference type="InterPro" id="IPR036278">
    <property type="entry name" value="Sialidase_sf"/>
</dbReference>
<dbReference type="SUPFAM" id="SSF110296">
    <property type="entry name" value="Oligoxyloglucan reducing end-specific cellobiohydrolase"/>
    <property type="match status" value="1"/>
</dbReference>
<gene>
    <name evidence="2" type="ORF">GCM10023191_015160</name>
</gene>
<dbReference type="SUPFAM" id="SSF50939">
    <property type="entry name" value="Sialidases"/>
    <property type="match status" value="1"/>
</dbReference>
<dbReference type="Gene3D" id="2.130.10.10">
    <property type="entry name" value="YVTN repeat-like/Quinoprotein amine dehydrogenase"/>
    <property type="match status" value="3"/>
</dbReference>
<organism evidence="2 3">
    <name type="scientific">Actinoallomurus oryzae</name>
    <dbReference type="NCBI Taxonomy" id="502180"/>
    <lineage>
        <taxon>Bacteria</taxon>
        <taxon>Bacillati</taxon>
        <taxon>Actinomycetota</taxon>
        <taxon>Actinomycetes</taxon>
        <taxon>Streptosporangiales</taxon>
        <taxon>Thermomonosporaceae</taxon>
        <taxon>Actinoallomurus</taxon>
    </lineage>
</organism>
<accession>A0ABP8PKG3</accession>
<comment type="caution">
    <text evidence="2">The sequence shown here is derived from an EMBL/GenBank/DDBJ whole genome shotgun (WGS) entry which is preliminary data.</text>
</comment>
<keyword evidence="3" id="KW-1185">Reference proteome</keyword>
<dbReference type="InterPro" id="IPR015943">
    <property type="entry name" value="WD40/YVTN_repeat-like_dom_sf"/>
</dbReference>
<protein>
    <recommendedName>
        <fullName evidence="4">Glycosyl hydrolase</fullName>
    </recommendedName>
</protein>
<evidence type="ECO:0000313" key="3">
    <source>
        <dbReference type="Proteomes" id="UP001500503"/>
    </source>
</evidence>
<evidence type="ECO:0008006" key="4">
    <source>
        <dbReference type="Google" id="ProtNLM"/>
    </source>
</evidence>
<sequence length="888" mass="92840">MRFLTTRRNSAVFISLAGMAAALLWSSPPVGAEPSPGSSHVKEAGDESAELMEALESYGEPRLSPNGTVQPGAYGAAWQHIKGMPVRSASYKEVTTQPFNSDALHFRDRSAANSGGGAGHSSGRVAAMAVDPGHPGVVYVGGADGGVFRSSDDGKTWTPIADHLPALSVGSLAVMPDGSLWLGTGEATTAYENYVGSGVYRLADPSRGTFTEADQVGGDELQSSSIHELRLDAEAGYVFAVTSRGVFRRPLNAGQTSAWQKVLAPCAGVGITGISCGTTEFYADIAGDLVVQPGSGGRSLVANVAWRSGASYNGFYYSNDAGLTWKLANPTGAINPKEIGNATFAYAGDGSKLYVVMESPALLNKGASTALAGVYVSPNGDIAGPYHQIATSSVLANSGSAMKRTEIGPGYQPGVQAWYDQSLGVDPSNPDHLYLGLEEVYETWDGGATWQTVGRYWNFGMSCFSYTPAQNTCDGNVMHSDQHALAFSDWSGRAPEVYVGNDGGAYARPIAQKTPGWRNLNASGTLRTLQYYSVGAGSLPSGGDAVWGGLQDNGVAMASPTGSTYTYTYPGTTTPVTENLNPNGEMTEPFGGDGGDQLVNPKNGCQTVGEYTDLTLQMTNNCGYTANDDGTPSAIVNIAPSDPTPRFIAPFAADSADTGYWVAGGEYVWANTKTWASTSGADWQKLYDTGAGRSITAIASQKRVAWAAWCGSCDAGSSFGRGIATDYGGDWHQLSLPGDFPNRYIQGLTIDPSDPTGATVYVTLSGFSRHWNEGPGAGYGHIWRTTDGGKTWTDVSGSDTAADSFPDAPANRLFVARDGSLTVASDLGVFVDDVKADGLGHWKRLGPADITSSANLPTSAAVYLSPSPDGGTLYIATHGRGIWSTPTP</sequence>
<dbReference type="EMBL" id="BAABHF010000012">
    <property type="protein sequence ID" value="GAA4487393.1"/>
    <property type="molecule type" value="Genomic_DNA"/>
</dbReference>
<feature type="signal peptide" evidence="1">
    <location>
        <begin position="1"/>
        <end position="32"/>
    </location>
</feature>
<evidence type="ECO:0000313" key="2">
    <source>
        <dbReference type="EMBL" id="GAA4487393.1"/>
    </source>
</evidence>
<proteinExistence type="predicted"/>
<evidence type="ECO:0000256" key="1">
    <source>
        <dbReference type="SAM" id="SignalP"/>
    </source>
</evidence>
<reference evidence="3" key="1">
    <citation type="journal article" date="2019" name="Int. J. Syst. Evol. Microbiol.">
        <title>The Global Catalogue of Microorganisms (GCM) 10K type strain sequencing project: providing services to taxonomists for standard genome sequencing and annotation.</title>
        <authorList>
            <consortium name="The Broad Institute Genomics Platform"/>
            <consortium name="The Broad Institute Genome Sequencing Center for Infectious Disease"/>
            <person name="Wu L."/>
            <person name="Ma J."/>
        </authorList>
    </citation>
    <scope>NUCLEOTIDE SEQUENCE [LARGE SCALE GENOMIC DNA]</scope>
    <source>
        <strain evidence="3">JCM 17933</strain>
    </source>
</reference>